<dbReference type="InterPro" id="IPR051799">
    <property type="entry name" value="NADH_flavin_oxidoreductase"/>
</dbReference>
<proteinExistence type="predicted"/>
<accession>A0ABP2T0A3</accession>
<name>A0ABP2T0A3_9STRE</name>
<dbReference type="RefSeq" id="WP_003108456.1">
    <property type="nucleotide sequence ID" value="NZ_ALYM01000003.1"/>
</dbReference>
<gene>
    <name evidence="4" type="ORF">SPJ1_1299</name>
</gene>
<evidence type="ECO:0000259" key="3">
    <source>
        <dbReference type="Pfam" id="PF00724"/>
    </source>
</evidence>
<feature type="domain" description="NADH:flavin oxidoreductase/NADH oxidase N-terminal" evidence="3">
    <location>
        <begin position="17"/>
        <end position="346"/>
    </location>
</feature>
<dbReference type="CDD" id="cd04735">
    <property type="entry name" value="OYE_like_4_FMN"/>
    <property type="match status" value="1"/>
</dbReference>
<sequence>MTNKLTDKVTFRHGASVTNRIVMPPMLTFSGLEGGFASEDTLKYYNARSQAAGMMIVEFHYVSENGGPCTKAGVPEQLGIYDDDHLESITNIAKALKKDGNKAILQIHHGGREAMGRAAKGKEVLAPSAIDFDFLDYPVREMTNEEIEEIIKDFGRATKRAITAGFDGVEIHGANHYGLQQFFSAISNQREDKWGGSLEKRMAFPLAVVDEVKRVIAESAPENFAESAPENFILGYRFSPEEIHGETVGYTYLEGLELIKEVIKREIDYIHLSLWNGYATVPTGGEKSFGEYYKEILDAQTKLILVGGVFDEKGAQNAIENYTDLVAVGRGTLVDPEFGKKISEGRGNTIIHEISPEQLKKVSWTQGLKNVYTAPEGTSLPPLPNGESIK</sequence>
<dbReference type="PANTHER" id="PTHR43656:SF2">
    <property type="entry name" value="BINDING OXIDOREDUCTASE, PUTATIVE (AFU_ORTHOLOGUE AFUA_2G08260)-RELATED"/>
    <property type="match status" value="1"/>
</dbReference>
<dbReference type="Proteomes" id="UP000011769">
    <property type="component" value="Unassembled WGS sequence"/>
</dbReference>
<dbReference type="PANTHER" id="PTHR43656">
    <property type="entry name" value="BINDING OXIDOREDUCTASE, PUTATIVE (AFU_ORTHOLOGUE AFUA_2G08260)-RELATED"/>
    <property type="match status" value="1"/>
</dbReference>
<dbReference type="Pfam" id="PF00724">
    <property type="entry name" value="Oxidored_FMN"/>
    <property type="match status" value="1"/>
</dbReference>
<keyword evidence="1" id="KW-0285">Flavoprotein</keyword>
<evidence type="ECO:0000313" key="4">
    <source>
        <dbReference type="EMBL" id="EMG25888.1"/>
    </source>
</evidence>
<evidence type="ECO:0000313" key="5">
    <source>
        <dbReference type="Proteomes" id="UP000011769"/>
    </source>
</evidence>
<dbReference type="EMBL" id="ALYM01000003">
    <property type="protein sequence ID" value="EMG25888.1"/>
    <property type="molecule type" value="Genomic_DNA"/>
</dbReference>
<organism evidence="4 5">
    <name type="scientific">Streptococcus parauberis KRS-02083</name>
    <dbReference type="NCBI Taxonomy" id="1207545"/>
    <lineage>
        <taxon>Bacteria</taxon>
        <taxon>Bacillati</taxon>
        <taxon>Bacillota</taxon>
        <taxon>Bacilli</taxon>
        <taxon>Lactobacillales</taxon>
        <taxon>Streptococcaceae</taxon>
        <taxon>Streptococcus</taxon>
    </lineage>
</organism>
<dbReference type="SUPFAM" id="SSF51395">
    <property type="entry name" value="FMN-linked oxidoreductases"/>
    <property type="match status" value="1"/>
</dbReference>
<evidence type="ECO:0000256" key="1">
    <source>
        <dbReference type="ARBA" id="ARBA00022630"/>
    </source>
</evidence>
<dbReference type="InterPro" id="IPR001155">
    <property type="entry name" value="OxRdtase_FMN_N"/>
</dbReference>
<dbReference type="Gene3D" id="3.20.20.70">
    <property type="entry name" value="Aldolase class I"/>
    <property type="match status" value="1"/>
</dbReference>
<reference evidence="4 5" key="1">
    <citation type="journal article" date="2013" name="PLoS ONE">
        <title>Comparative Genomic Characterization of Three Streptococcus parauberis Strains in Fish Pathogen, as Assessed by Wide-Genome Analyses.</title>
        <authorList>
            <person name="Nho S.W."/>
            <person name="Hikima J."/>
            <person name="Park S.B."/>
            <person name="Jang H.B."/>
            <person name="Cha I.S."/>
            <person name="Yasuike M."/>
            <person name="Nakamura Y."/>
            <person name="Fujiwara A."/>
            <person name="Sano M."/>
            <person name="Kanai K."/>
            <person name="Kondo H."/>
            <person name="Hirono I."/>
            <person name="Takeyama H."/>
            <person name="Aoki T."/>
            <person name="Jung T.S."/>
        </authorList>
    </citation>
    <scope>NUCLEOTIDE SEQUENCE [LARGE SCALE GENOMIC DNA]</scope>
    <source>
        <strain evidence="4 5">KRS-02083</strain>
    </source>
</reference>
<protein>
    <recommendedName>
        <fullName evidence="3">NADH:flavin oxidoreductase/NADH oxidase N-terminal domain-containing protein</fullName>
    </recommendedName>
</protein>
<keyword evidence="5" id="KW-1185">Reference proteome</keyword>
<comment type="caution">
    <text evidence="4">The sequence shown here is derived from an EMBL/GenBank/DDBJ whole genome shotgun (WGS) entry which is preliminary data.</text>
</comment>
<keyword evidence="2" id="KW-0560">Oxidoreductase</keyword>
<evidence type="ECO:0000256" key="2">
    <source>
        <dbReference type="ARBA" id="ARBA00023002"/>
    </source>
</evidence>
<dbReference type="InterPro" id="IPR013785">
    <property type="entry name" value="Aldolase_TIM"/>
</dbReference>